<dbReference type="PANTHER" id="PTHR35279:SF1">
    <property type="entry name" value="ARABINANASE_LEVANSUCRASE_INVERTASE"/>
    <property type="match status" value="1"/>
</dbReference>
<dbReference type="Gene3D" id="2.115.10.20">
    <property type="entry name" value="Glycosyl hydrolase domain, family 43"/>
    <property type="match status" value="2"/>
</dbReference>
<protein>
    <recommendedName>
        <fullName evidence="3">Glycosyl hydrolase family 32 N-terminal domain-containing protein</fullName>
    </recommendedName>
</protein>
<dbReference type="RefSeq" id="WP_413277387.1">
    <property type="nucleotide sequence ID" value="NZ_JBHFNT010000075.1"/>
</dbReference>
<proteinExistence type="predicted"/>
<organism evidence="1 2">
    <name type="scientific">Floridaenema evergladense BLCC-F167</name>
    <dbReference type="NCBI Taxonomy" id="3153639"/>
    <lineage>
        <taxon>Bacteria</taxon>
        <taxon>Bacillati</taxon>
        <taxon>Cyanobacteriota</taxon>
        <taxon>Cyanophyceae</taxon>
        <taxon>Oscillatoriophycideae</taxon>
        <taxon>Aerosakkonematales</taxon>
        <taxon>Aerosakkonemataceae</taxon>
        <taxon>Floridanema</taxon>
        <taxon>Floridanema evergladense</taxon>
    </lineage>
</organism>
<reference evidence="1 2" key="1">
    <citation type="submission" date="2024-09" db="EMBL/GenBank/DDBJ databases">
        <title>Floridaenema gen nov. (Aerosakkonemataceae, Aerosakkonematales ord. nov., Cyanobacteria) from benthic tropical and subtropical fresh waters, with the description of four new species.</title>
        <authorList>
            <person name="Moretto J.A."/>
            <person name="Berthold D.E."/>
            <person name="Lefler F.W."/>
            <person name="Huang I.-S."/>
            <person name="Laughinghouse H. IV."/>
        </authorList>
    </citation>
    <scope>NUCLEOTIDE SEQUENCE [LARGE SCALE GENOMIC DNA]</scope>
    <source>
        <strain evidence="1 2">BLCC-F167</strain>
    </source>
</reference>
<dbReference type="EMBL" id="JBHFNT010000075">
    <property type="protein sequence ID" value="MFB2834959.1"/>
    <property type="molecule type" value="Genomic_DNA"/>
</dbReference>
<keyword evidence="2" id="KW-1185">Reference proteome</keyword>
<name>A0ABV4WIN9_9CYAN</name>
<dbReference type="InterPro" id="IPR023296">
    <property type="entry name" value="Glyco_hydro_beta-prop_sf"/>
</dbReference>
<gene>
    <name evidence="1" type="ORF">ACE1CA_10540</name>
</gene>
<comment type="caution">
    <text evidence="1">The sequence shown here is derived from an EMBL/GenBank/DDBJ whole genome shotgun (WGS) entry which is preliminary data.</text>
</comment>
<sequence length="296" mass="33194">MYPQTNSHPLPSTWVKLGSVLTPTQTWEGTMVRDPSVLYQSGQYKMWYWNDGSSIGYATSADGVNWTKYSQNPVFTNVLRPSVVYKSGTYYLFYAKADETAIGLATSTNPQGVFTDQGLVLSASQVWENGLIRGPSVWYDRETELFKLWYSASSISPEGVPWTEPAAIGYATSKDGITWNKYANNPIMQGLNDGSWLERAIETLRVYKQNNIYYGFYHGADARGISRIGLTTSIDGITWNPQVSDLILDLGNYEDFDSDFLYTTAPVYNSGWKLWYNGRNSNNSNPEVIGLAITTI</sequence>
<evidence type="ECO:0000313" key="1">
    <source>
        <dbReference type="EMBL" id="MFB2834959.1"/>
    </source>
</evidence>
<dbReference type="PANTHER" id="PTHR35279">
    <property type="match status" value="1"/>
</dbReference>
<accession>A0ABV4WIN9</accession>
<evidence type="ECO:0000313" key="2">
    <source>
        <dbReference type="Proteomes" id="UP001576780"/>
    </source>
</evidence>
<dbReference type="Proteomes" id="UP001576780">
    <property type="component" value="Unassembled WGS sequence"/>
</dbReference>
<evidence type="ECO:0008006" key="3">
    <source>
        <dbReference type="Google" id="ProtNLM"/>
    </source>
</evidence>
<dbReference type="SUPFAM" id="SSF75005">
    <property type="entry name" value="Arabinanase/levansucrase/invertase"/>
    <property type="match status" value="1"/>
</dbReference>